<evidence type="ECO:0000256" key="2">
    <source>
        <dbReference type="SAM" id="Phobius"/>
    </source>
</evidence>
<name>A0A6C0LB07_9ZZZZ</name>
<keyword evidence="2" id="KW-1133">Transmembrane helix</keyword>
<keyword evidence="2" id="KW-0472">Membrane</keyword>
<dbReference type="EMBL" id="MN740452">
    <property type="protein sequence ID" value="QHU27255.1"/>
    <property type="molecule type" value="Genomic_DNA"/>
</dbReference>
<organism evidence="3">
    <name type="scientific">viral metagenome</name>
    <dbReference type="NCBI Taxonomy" id="1070528"/>
    <lineage>
        <taxon>unclassified sequences</taxon>
        <taxon>metagenomes</taxon>
        <taxon>organismal metagenomes</taxon>
    </lineage>
</organism>
<feature type="region of interest" description="Disordered" evidence="1">
    <location>
        <begin position="1"/>
        <end position="25"/>
    </location>
</feature>
<dbReference type="AlphaFoldDB" id="A0A6C0LB07"/>
<keyword evidence="2" id="KW-0812">Transmembrane</keyword>
<proteinExistence type="predicted"/>
<sequence>MNNNKVKSVSKEESETCETDNTEKETDNDSLVNILIDFVKDELLKSNIRYEIVKPILIYILYYLIPFIILLMLLNFITTIIAVYIVFRYLL</sequence>
<evidence type="ECO:0000313" key="3">
    <source>
        <dbReference type="EMBL" id="QHU27255.1"/>
    </source>
</evidence>
<feature type="transmembrane region" description="Helical" evidence="2">
    <location>
        <begin position="56"/>
        <end position="87"/>
    </location>
</feature>
<protein>
    <submittedName>
        <fullName evidence="3">Uncharacterized protein</fullName>
    </submittedName>
</protein>
<accession>A0A6C0LB07</accession>
<reference evidence="3" key="1">
    <citation type="journal article" date="2020" name="Nature">
        <title>Giant virus diversity and host interactions through global metagenomics.</title>
        <authorList>
            <person name="Schulz F."/>
            <person name="Roux S."/>
            <person name="Paez-Espino D."/>
            <person name="Jungbluth S."/>
            <person name="Walsh D.A."/>
            <person name="Denef V.J."/>
            <person name="McMahon K.D."/>
            <person name="Konstantinidis K.T."/>
            <person name="Eloe-Fadrosh E.A."/>
            <person name="Kyrpides N.C."/>
            <person name="Woyke T."/>
        </authorList>
    </citation>
    <scope>NUCLEOTIDE SEQUENCE</scope>
    <source>
        <strain evidence="3">GVMAG-M-3300027763-16</strain>
    </source>
</reference>
<evidence type="ECO:0000256" key="1">
    <source>
        <dbReference type="SAM" id="MobiDB-lite"/>
    </source>
</evidence>